<dbReference type="CDD" id="cd01650">
    <property type="entry name" value="RT_nLTR_like"/>
    <property type="match status" value="1"/>
</dbReference>
<dbReference type="Pfam" id="PF00078">
    <property type="entry name" value="RVT_1"/>
    <property type="match status" value="1"/>
</dbReference>
<gene>
    <name evidence="2" type="ORF">ISN44_As06g045970</name>
</gene>
<name>A0A8T2CLT9_ARASU</name>
<dbReference type="Pfam" id="PF13456">
    <property type="entry name" value="RVT_3"/>
    <property type="match status" value="1"/>
</dbReference>
<dbReference type="PANTHER" id="PTHR33116:SF86">
    <property type="entry name" value="REVERSE TRANSCRIPTASE DOMAIN-CONTAINING PROTEIN"/>
    <property type="match status" value="1"/>
</dbReference>
<dbReference type="InterPro" id="IPR002156">
    <property type="entry name" value="RNaseH_domain"/>
</dbReference>
<dbReference type="PROSITE" id="PS50878">
    <property type="entry name" value="RT_POL"/>
    <property type="match status" value="1"/>
</dbReference>
<dbReference type="EMBL" id="JAEFBJ010000006">
    <property type="protein sequence ID" value="KAG7600499.1"/>
    <property type="molecule type" value="Genomic_DNA"/>
</dbReference>
<evidence type="ECO:0000259" key="1">
    <source>
        <dbReference type="PROSITE" id="PS50878"/>
    </source>
</evidence>
<reference evidence="2 3" key="1">
    <citation type="submission" date="2020-12" db="EMBL/GenBank/DDBJ databases">
        <title>Concerted genomic and epigenomic changes stabilize Arabidopsis allopolyploids.</title>
        <authorList>
            <person name="Chen Z."/>
        </authorList>
    </citation>
    <scope>NUCLEOTIDE SEQUENCE [LARGE SCALE GENOMIC DNA]</scope>
    <source>
        <strain evidence="2">As9502</strain>
        <tissue evidence="2">Leaf</tissue>
    </source>
</reference>
<dbReference type="AlphaFoldDB" id="A0A8T2CLT9"/>
<dbReference type="OrthoDB" id="1108114at2759"/>
<dbReference type="InterPro" id="IPR000477">
    <property type="entry name" value="RT_dom"/>
</dbReference>
<feature type="domain" description="Reverse transcriptase" evidence="1">
    <location>
        <begin position="290"/>
        <end position="572"/>
    </location>
</feature>
<comment type="caution">
    <text evidence="2">The sequence shown here is derived from an EMBL/GenBank/DDBJ whole genome shotgun (WGS) entry which is preliminary data.</text>
</comment>
<evidence type="ECO:0000313" key="2">
    <source>
        <dbReference type="EMBL" id="KAG7600499.1"/>
    </source>
</evidence>
<dbReference type="GO" id="GO:0003676">
    <property type="term" value="F:nucleic acid binding"/>
    <property type="evidence" value="ECO:0007669"/>
    <property type="project" value="InterPro"/>
</dbReference>
<keyword evidence="2" id="KW-0808">Transferase</keyword>
<dbReference type="PANTHER" id="PTHR33116">
    <property type="entry name" value="REVERSE TRANSCRIPTASE ZINC-BINDING DOMAIN-CONTAINING PROTEIN-RELATED-RELATED"/>
    <property type="match status" value="1"/>
</dbReference>
<keyword evidence="2" id="KW-0695">RNA-directed DNA polymerase</keyword>
<dbReference type="InterPro" id="IPR044730">
    <property type="entry name" value="RNase_H-like_dom_plant"/>
</dbReference>
<evidence type="ECO:0000313" key="3">
    <source>
        <dbReference type="Proteomes" id="UP000694251"/>
    </source>
</evidence>
<dbReference type="Pfam" id="PF13966">
    <property type="entry name" value="zf-RVT"/>
    <property type="match status" value="1"/>
</dbReference>
<protein>
    <submittedName>
        <fullName evidence="2">Reverse transcriptase zinc-binding domain</fullName>
    </submittedName>
</protein>
<organism evidence="2 3">
    <name type="scientific">Arabidopsis suecica</name>
    <name type="common">Swedish thale-cress</name>
    <name type="synonym">Cardaminopsis suecica</name>
    <dbReference type="NCBI Taxonomy" id="45249"/>
    <lineage>
        <taxon>Eukaryota</taxon>
        <taxon>Viridiplantae</taxon>
        <taxon>Streptophyta</taxon>
        <taxon>Embryophyta</taxon>
        <taxon>Tracheophyta</taxon>
        <taxon>Spermatophyta</taxon>
        <taxon>Magnoliopsida</taxon>
        <taxon>eudicotyledons</taxon>
        <taxon>Gunneridae</taxon>
        <taxon>Pentapetalae</taxon>
        <taxon>rosids</taxon>
        <taxon>malvids</taxon>
        <taxon>Brassicales</taxon>
        <taxon>Brassicaceae</taxon>
        <taxon>Camelineae</taxon>
        <taxon>Arabidopsis</taxon>
    </lineage>
</organism>
<dbReference type="GO" id="GO:0003964">
    <property type="term" value="F:RNA-directed DNA polymerase activity"/>
    <property type="evidence" value="ECO:0007669"/>
    <property type="project" value="UniProtKB-KW"/>
</dbReference>
<accession>A0A8T2CLT9</accession>
<keyword evidence="3" id="KW-1185">Reference proteome</keyword>
<keyword evidence="2" id="KW-0548">Nucleotidyltransferase</keyword>
<dbReference type="CDD" id="cd06222">
    <property type="entry name" value="RNase_H_like"/>
    <property type="match status" value="1"/>
</dbReference>
<dbReference type="InterPro" id="IPR026960">
    <property type="entry name" value="RVT-Znf"/>
</dbReference>
<dbReference type="Proteomes" id="UP000694251">
    <property type="component" value="Chromosome 6"/>
</dbReference>
<sequence length="1159" mass="130249">MDRRIPYAAKGKGIARAMANSSWAEAYPTGRSEYLRFEGSDHRPIVTSFDPVKKKSKGLFRYDRRLRENEEVKQLVLKAWNLEESASVEKRIGNCRSAIIKWHKETQLNSQKRIEELRILLEEAMSSDSQNSGQVDKITKDLSLAYQAEEEFWRQRSRQLWLTLGDKNTGYFHAATKGRKAINNISVLEDDKGQVVYEEDQIVKVISDYYQNLFLSQEGERFSTVQEALTPCISDEINEALISLPTPQEIKTACFAINADKAPGPDGFSASFFQSNWPTVGGKLVSEIQNFFNSGYLPQRINHTHVRLIPKITSPKLVSDYRPIALCSVYYKIIAKLLSKRLQPVLQSIISENQSAFVPNRAINDNVLITHETLHYLKTSGAKKRCFMAVKTDMSKAYDRLEWDFIQAVLERFGFHAKWVQWLMQCVKTVSYSFLLNGSAHGLVTPQRGLRQGDPLSPYIFILCSEVLSGLCKRAQVKGTLTGIRVAKGSPRVNHLLFADDTMFFCKSDSKGCAALLSILQRYEAASGQKINTQKSAITFSAKTNNGTKERVKKDLNIQKEGGQGKYLGLPELFGRKKKDLFSQIVDRIKQKALSWSSRFLSQAGKLIMLKSVLAAMPSYTMSCFKIPTNLCKRIQSALTRFWWDANSEKKKMCWVSWKKLTKSTQNGGLGFRDIQKFNDALLAKVSWRILINPHCLLARVLLGKYSHSTHFLDSTTPNSASHGWRGITIGRDLLKSQLGKIIGNGADTSVWSDPWLSLAYPQSPMGPPPAPAKDLKVKDLLKPRTAEWNQNLIKEILPGYEKDILFLKPSQSGATDKWAWLATDSGMYSAKSGYYEALKQDPDLITNDPATAGIKWKADVWSLKTSPMVKMLLWKALQNALPVGENLKHRNVNLAAQCPHCGEDETVPHLFFTCSFAKQIWDKAPCKHSLNLAQISSFRDGFEATKALICLPPTGLGSGAFPPWILWSIWHARNQKIFNQVQIQPEEIMLLATIRAKEWQSAQLKSASPSPSLVRSRLPSLAPPPQVVLCNTDASWKVDGSAGFRWVFSQDGVRLHQGSTAELHLRSPLMAEAMAILHALRHAMALGLRKIHIASDSSQVIKALKSENLSKELHGIQYDILNLSLNFDVLAFNFISRNSNQAADKLAKETLRLFSVST</sequence>
<dbReference type="GO" id="GO:0004523">
    <property type="term" value="F:RNA-DNA hybrid ribonuclease activity"/>
    <property type="evidence" value="ECO:0007669"/>
    <property type="project" value="InterPro"/>
</dbReference>
<proteinExistence type="predicted"/>